<dbReference type="InterPro" id="IPR034282">
    <property type="entry name" value="CuRO_2_CopA"/>
</dbReference>
<comment type="caution">
    <text evidence="7">The sequence shown here is derived from an EMBL/GenBank/DDBJ whole genome shotgun (WGS) entry which is preliminary data.</text>
</comment>
<dbReference type="InterPro" id="IPR002355">
    <property type="entry name" value="Cu_oxidase_Cu_BS"/>
</dbReference>
<dbReference type="PANTHER" id="PTHR11709">
    <property type="entry name" value="MULTI-COPPER OXIDASE"/>
    <property type="match status" value="1"/>
</dbReference>
<dbReference type="PROSITE" id="PS00079">
    <property type="entry name" value="MULTICOPPER_OXIDASE1"/>
    <property type="match status" value="1"/>
</dbReference>
<evidence type="ECO:0000313" key="7">
    <source>
        <dbReference type="EMBL" id="OUI92149.1"/>
    </source>
</evidence>
<keyword evidence="1" id="KW-0479">Metal-binding</keyword>
<dbReference type="InterPro" id="IPR011707">
    <property type="entry name" value="Cu-oxidase-like_N"/>
</dbReference>
<dbReference type="CDD" id="cd13874">
    <property type="entry name" value="CuRO_2_CopA"/>
    <property type="match status" value="1"/>
</dbReference>
<dbReference type="EMBL" id="JOPA01000034">
    <property type="protein sequence ID" value="OUI92149.1"/>
    <property type="molecule type" value="Genomic_DNA"/>
</dbReference>
<dbReference type="Pfam" id="PF07732">
    <property type="entry name" value="Cu-oxidase_3"/>
    <property type="match status" value="1"/>
</dbReference>
<dbReference type="InterPro" id="IPR006376">
    <property type="entry name" value="Cu-R_CopA"/>
</dbReference>
<dbReference type="RefSeq" id="WP_086659805.1">
    <property type="nucleotide sequence ID" value="NZ_JBJJWX010000001.1"/>
</dbReference>
<dbReference type="InterPro" id="IPR006311">
    <property type="entry name" value="TAT_signal"/>
</dbReference>
<dbReference type="InterPro" id="IPR045087">
    <property type="entry name" value="Cu-oxidase_fam"/>
</dbReference>
<dbReference type="Proteomes" id="UP000194641">
    <property type="component" value="Unassembled WGS sequence"/>
</dbReference>
<gene>
    <name evidence="7" type="ORF">HK17_10840</name>
</gene>
<dbReference type="AlphaFoldDB" id="A0A252AQL3"/>
<sequence length="610" mass="67594">MFFSRSPKKGHLSRRHFVTGTGAWATLLATLPQQQAKGASLTSGYVPPENGSDFDLTVGHTTVNMTGKPFQAPSLNGSVPGPVLRWREGDTVSLTVHNTLSEPTSIHWHGIRCPADMDGVPGLSFGGIAPGSSFTYRFPVKQSGTYWYHSHSGMQEAKGLYGALIIDPIQPEPHGYDRDYVILLSDWTDVAPHAIASTLKFQSDAFNFRQRTAVSFFKDAKKQGVIPTLKDRLQWAGMNMSATDISDVSGTVYTYLMNGCPPHANWTGLFRPGEKVRLRFINASTMTFYDIRIPGLKLTVIQADGNDVQPVPVDEFRIGVAETYDCLVEPQEERAYTIFAQSEDRTGYARGTLAPRLGMTADLPPMDPRPVRTMRDMGMDMGSMHHSHDAMTMESPASDTKPLPMHQMPDGSMMTMEMGNSTAPNQTDMTDASSLMLPHAPPNPPPRNVENQNVAAMPVNRLADPGDGLENNGRRVLTYADLRATRSGTDPRPPSREIVLHLTGNMERYIWGFDGKKFSEADPIPLRLGERVRFILINDTMMEHPIHLHGLWSELENGHGAYAPYKHTIISQPGSRLSYLVTADTPGLWAYHCHLLYHMELGMFRTVVVS</sequence>
<keyword evidence="3" id="KW-0186">Copper</keyword>
<evidence type="ECO:0000256" key="3">
    <source>
        <dbReference type="ARBA" id="ARBA00023008"/>
    </source>
</evidence>
<dbReference type="InterPro" id="IPR001117">
    <property type="entry name" value="Cu-oxidase_2nd"/>
</dbReference>
<dbReference type="Pfam" id="PF07731">
    <property type="entry name" value="Cu-oxidase_2"/>
    <property type="match status" value="1"/>
</dbReference>
<evidence type="ECO:0000259" key="5">
    <source>
        <dbReference type="Pfam" id="PF07731"/>
    </source>
</evidence>
<dbReference type="NCBIfam" id="TIGR01480">
    <property type="entry name" value="copper_res_A"/>
    <property type="match status" value="1"/>
</dbReference>
<keyword evidence="2" id="KW-0560">Oxidoreductase</keyword>
<feature type="domain" description="Plastocyanin-like" evidence="4">
    <location>
        <begin position="179"/>
        <end position="353"/>
    </location>
</feature>
<dbReference type="GO" id="GO:0042597">
    <property type="term" value="C:periplasmic space"/>
    <property type="evidence" value="ECO:0007669"/>
    <property type="project" value="InterPro"/>
</dbReference>
<dbReference type="GO" id="GO:0016491">
    <property type="term" value="F:oxidoreductase activity"/>
    <property type="evidence" value="ECO:0007669"/>
    <property type="project" value="UniProtKB-KW"/>
</dbReference>
<dbReference type="CDD" id="cd13896">
    <property type="entry name" value="CuRO_3_CopA"/>
    <property type="match status" value="1"/>
</dbReference>
<protein>
    <submittedName>
        <fullName evidence="7">Copper resistance protein CopA</fullName>
    </submittedName>
</protein>
<dbReference type="Gene3D" id="2.60.40.420">
    <property type="entry name" value="Cupredoxins - blue copper proteins"/>
    <property type="match status" value="3"/>
</dbReference>
<evidence type="ECO:0000256" key="1">
    <source>
        <dbReference type="ARBA" id="ARBA00022723"/>
    </source>
</evidence>
<proteinExistence type="predicted"/>
<name>A0A252AQL3_9PROT</name>
<feature type="domain" description="Plastocyanin-like" evidence="6">
    <location>
        <begin position="58"/>
        <end position="168"/>
    </location>
</feature>
<evidence type="ECO:0000256" key="2">
    <source>
        <dbReference type="ARBA" id="ARBA00023002"/>
    </source>
</evidence>
<dbReference type="SUPFAM" id="SSF49503">
    <property type="entry name" value="Cupredoxins"/>
    <property type="match status" value="3"/>
</dbReference>
<organism evidence="7 8">
    <name type="scientific">Acetobacter indonesiensis</name>
    <dbReference type="NCBI Taxonomy" id="104101"/>
    <lineage>
        <taxon>Bacteria</taxon>
        <taxon>Pseudomonadati</taxon>
        <taxon>Pseudomonadota</taxon>
        <taxon>Alphaproteobacteria</taxon>
        <taxon>Acetobacterales</taxon>
        <taxon>Acetobacteraceae</taxon>
        <taxon>Acetobacter</taxon>
    </lineage>
</organism>
<dbReference type="GO" id="GO:0005507">
    <property type="term" value="F:copper ion binding"/>
    <property type="evidence" value="ECO:0007669"/>
    <property type="project" value="InterPro"/>
</dbReference>
<accession>A0A252AQL3</accession>
<reference evidence="8" key="1">
    <citation type="submission" date="2014-06" db="EMBL/GenBank/DDBJ databases">
        <authorList>
            <person name="Winans N.J."/>
            <person name="Newell P.D."/>
            <person name="Douglas A.E."/>
        </authorList>
    </citation>
    <scope>NUCLEOTIDE SEQUENCE [LARGE SCALE GENOMIC DNA]</scope>
</reference>
<dbReference type="InterPro" id="IPR008972">
    <property type="entry name" value="Cupredoxin"/>
</dbReference>
<dbReference type="InterPro" id="IPR034279">
    <property type="entry name" value="CuRO_3_CopA"/>
</dbReference>
<dbReference type="Pfam" id="PF00394">
    <property type="entry name" value="Cu-oxidase"/>
    <property type="match status" value="1"/>
</dbReference>
<dbReference type="PROSITE" id="PS00080">
    <property type="entry name" value="MULTICOPPER_OXIDASE2"/>
    <property type="match status" value="1"/>
</dbReference>
<evidence type="ECO:0000259" key="6">
    <source>
        <dbReference type="Pfam" id="PF07732"/>
    </source>
</evidence>
<evidence type="ECO:0000259" key="4">
    <source>
        <dbReference type="Pfam" id="PF00394"/>
    </source>
</evidence>
<dbReference type="InterPro" id="IPR011706">
    <property type="entry name" value="Cu-oxidase_C"/>
</dbReference>
<feature type="domain" description="Plastocyanin-like" evidence="5">
    <location>
        <begin position="492"/>
        <end position="609"/>
    </location>
</feature>
<dbReference type="PANTHER" id="PTHR11709:SF394">
    <property type="entry name" value="FI03373P-RELATED"/>
    <property type="match status" value="1"/>
</dbReference>
<dbReference type="PROSITE" id="PS51318">
    <property type="entry name" value="TAT"/>
    <property type="match status" value="1"/>
</dbReference>
<dbReference type="InterPro" id="IPR033138">
    <property type="entry name" value="Cu_oxidase_CS"/>
</dbReference>
<evidence type="ECO:0000313" key="8">
    <source>
        <dbReference type="Proteomes" id="UP000194641"/>
    </source>
</evidence>